<evidence type="ECO:0008006" key="4">
    <source>
        <dbReference type="Google" id="ProtNLM"/>
    </source>
</evidence>
<organism evidence="2 3">
    <name type="scientific">Postechiella marina</name>
    <dbReference type="NCBI Taxonomy" id="943941"/>
    <lineage>
        <taxon>Bacteria</taxon>
        <taxon>Pseudomonadati</taxon>
        <taxon>Bacteroidota</taxon>
        <taxon>Flavobacteriia</taxon>
        <taxon>Flavobacteriales</taxon>
        <taxon>Flavobacteriaceae</taxon>
        <taxon>Postechiella</taxon>
    </lineage>
</organism>
<feature type="signal peptide" evidence="1">
    <location>
        <begin position="1"/>
        <end position="19"/>
    </location>
</feature>
<evidence type="ECO:0000313" key="3">
    <source>
        <dbReference type="Proteomes" id="UP001501496"/>
    </source>
</evidence>
<sequence>MKKLALLFFALLLTISVSAQQKKNFAGATAAAGLTKQETVEATAINKEKTTQIKAIRKQQLAKDVEKEKIKEVKKAASNKIKKIVGKEKFKAMNAYWKKK</sequence>
<gene>
    <name evidence="2" type="ORF">GCM10022291_33210</name>
</gene>
<name>A0ABP8CHV8_9FLAO</name>
<evidence type="ECO:0000256" key="1">
    <source>
        <dbReference type="SAM" id="SignalP"/>
    </source>
</evidence>
<reference evidence="3" key="1">
    <citation type="journal article" date="2019" name="Int. J. Syst. Evol. Microbiol.">
        <title>The Global Catalogue of Microorganisms (GCM) 10K type strain sequencing project: providing services to taxonomists for standard genome sequencing and annotation.</title>
        <authorList>
            <consortium name="The Broad Institute Genomics Platform"/>
            <consortium name="The Broad Institute Genome Sequencing Center for Infectious Disease"/>
            <person name="Wu L."/>
            <person name="Ma J."/>
        </authorList>
    </citation>
    <scope>NUCLEOTIDE SEQUENCE [LARGE SCALE GENOMIC DNA]</scope>
    <source>
        <strain evidence="3">JCM 17630</strain>
    </source>
</reference>
<dbReference type="RefSeq" id="WP_344789489.1">
    <property type="nucleotide sequence ID" value="NZ_BAABCA010000008.1"/>
</dbReference>
<comment type="caution">
    <text evidence="2">The sequence shown here is derived from an EMBL/GenBank/DDBJ whole genome shotgun (WGS) entry which is preliminary data.</text>
</comment>
<dbReference type="EMBL" id="BAABCA010000008">
    <property type="protein sequence ID" value="GAA4239329.1"/>
    <property type="molecule type" value="Genomic_DNA"/>
</dbReference>
<protein>
    <recommendedName>
        <fullName evidence="4">DUF4890 domain-containing protein</fullName>
    </recommendedName>
</protein>
<accession>A0ABP8CHV8</accession>
<dbReference type="Proteomes" id="UP001501496">
    <property type="component" value="Unassembled WGS sequence"/>
</dbReference>
<keyword evidence="1" id="KW-0732">Signal</keyword>
<evidence type="ECO:0000313" key="2">
    <source>
        <dbReference type="EMBL" id="GAA4239329.1"/>
    </source>
</evidence>
<keyword evidence="3" id="KW-1185">Reference proteome</keyword>
<proteinExistence type="predicted"/>
<feature type="chain" id="PRO_5047245053" description="DUF4890 domain-containing protein" evidence="1">
    <location>
        <begin position="20"/>
        <end position="100"/>
    </location>
</feature>